<reference evidence="4" key="1">
    <citation type="submission" date="2022-02" db="EMBL/GenBank/DDBJ databases">
        <title>Fredinandcohnia quinoae sp. nov. isolated from Chenopodium quinoa seeds.</title>
        <authorList>
            <person name="Saati-Santamaria Z."/>
            <person name="Flores-Felix J.D."/>
            <person name="Igual J.M."/>
            <person name="Velazquez E."/>
            <person name="Garcia-Fraile P."/>
            <person name="Martinez-Molina E."/>
        </authorList>
    </citation>
    <scope>NUCLEOTIDE SEQUENCE</scope>
    <source>
        <strain evidence="4">SECRCQ15</strain>
    </source>
</reference>
<evidence type="ECO:0000256" key="1">
    <source>
        <dbReference type="ARBA" id="ARBA00004241"/>
    </source>
</evidence>
<comment type="caution">
    <text evidence="4">The sequence shown here is derived from an EMBL/GenBank/DDBJ whole genome shotgun (WGS) entry which is preliminary data.</text>
</comment>
<evidence type="ECO:0000313" key="5">
    <source>
        <dbReference type="Proteomes" id="UP001431131"/>
    </source>
</evidence>
<dbReference type="Pfam" id="PF07963">
    <property type="entry name" value="N_methyl"/>
    <property type="match status" value="1"/>
</dbReference>
<gene>
    <name evidence="4" type="ORF">MJG50_14630</name>
</gene>
<sequence>MFKKYLKNQNGLTLVELLAVIVILGIIAAIAVPSIGGIIDNSKKDAHIANAQQMVSGAKIAVSANSDLLPAKDSGVRYIPLEYLIDSGYLDAFSDPDGGDYSKGTTKLSDDDVIALKAAPTTSYVLITKKASIYEYSVYLLGENRHIGPELIGDIDRSKVTDNTP</sequence>
<dbReference type="Gene3D" id="3.30.700.10">
    <property type="entry name" value="Glycoprotein, Type 4 Pilin"/>
    <property type="match status" value="1"/>
</dbReference>
<comment type="subcellular location">
    <subcellularLocation>
        <location evidence="1">Cell surface</location>
    </subcellularLocation>
</comment>
<dbReference type="InterPro" id="IPR045584">
    <property type="entry name" value="Pilin-like"/>
</dbReference>
<dbReference type="Proteomes" id="UP001431131">
    <property type="component" value="Unassembled WGS sequence"/>
</dbReference>
<keyword evidence="3" id="KW-0472">Membrane</keyword>
<accession>A0AAW5E966</accession>
<evidence type="ECO:0000256" key="3">
    <source>
        <dbReference type="SAM" id="Phobius"/>
    </source>
</evidence>
<evidence type="ECO:0000256" key="2">
    <source>
        <dbReference type="ARBA" id="ARBA00023287"/>
    </source>
</evidence>
<name>A0AAW5E966_9BACI</name>
<protein>
    <submittedName>
        <fullName evidence="4">Type II secretion system GspH family protein</fullName>
    </submittedName>
</protein>
<dbReference type="SUPFAM" id="SSF54523">
    <property type="entry name" value="Pili subunits"/>
    <property type="match status" value="1"/>
</dbReference>
<dbReference type="GO" id="GO:0009986">
    <property type="term" value="C:cell surface"/>
    <property type="evidence" value="ECO:0007669"/>
    <property type="project" value="UniProtKB-SubCell"/>
</dbReference>
<proteinExistence type="predicted"/>
<keyword evidence="5" id="KW-1185">Reference proteome</keyword>
<keyword evidence="3" id="KW-0812">Transmembrane</keyword>
<dbReference type="InterPro" id="IPR012902">
    <property type="entry name" value="N_methyl_site"/>
</dbReference>
<dbReference type="GO" id="GO:0030420">
    <property type="term" value="P:establishment of competence for transformation"/>
    <property type="evidence" value="ECO:0007669"/>
    <property type="project" value="UniProtKB-KW"/>
</dbReference>
<dbReference type="NCBIfam" id="TIGR02532">
    <property type="entry name" value="IV_pilin_GFxxxE"/>
    <property type="match status" value="1"/>
</dbReference>
<organism evidence="4 5">
    <name type="scientific">Fredinandcohnia quinoae</name>
    <dbReference type="NCBI Taxonomy" id="2918902"/>
    <lineage>
        <taxon>Bacteria</taxon>
        <taxon>Bacillati</taxon>
        <taxon>Bacillota</taxon>
        <taxon>Bacilli</taxon>
        <taxon>Bacillales</taxon>
        <taxon>Bacillaceae</taxon>
        <taxon>Fredinandcohnia</taxon>
    </lineage>
</organism>
<dbReference type="AlphaFoldDB" id="A0AAW5E966"/>
<evidence type="ECO:0000313" key="4">
    <source>
        <dbReference type="EMBL" id="MCH1626571.1"/>
    </source>
</evidence>
<keyword evidence="2" id="KW-0178">Competence</keyword>
<feature type="transmembrane region" description="Helical" evidence="3">
    <location>
        <begin position="12"/>
        <end position="32"/>
    </location>
</feature>
<keyword evidence="3" id="KW-1133">Transmembrane helix</keyword>
<dbReference type="EMBL" id="JAKTTI010000024">
    <property type="protein sequence ID" value="MCH1626571.1"/>
    <property type="molecule type" value="Genomic_DNA"/>
</dbReference>